<keyword evidence="3" id="KW-1185">Reference proteome</keyword>
<protein>
    <submittedName>
        <fullName evidence="2">Fibrous sheath CABYR-binding protein-like isoform X2</fullName>
    </submittedName>
</protein>
<dbReference type="AlphaFoldDB" id="A0AAV1EUD1"/>
<feature type="compositionally biased region" description="Polar residues" evidence="1">
    <location>
        <begin position="496"/>
        <end position="507"/>
    </location>
</feature>
<proteinExistence type="predicted"/>
<dbReference type="EMBL" id="OY660866">
    <property type="protein sequence ID" value="CAJ1052401.1"/>
    <property type="molecule type" value="Genomic_DNA"/>
</dbReference>
<feature type="compositionally biased region" description="Acidic residues" evidence="1">
    <location>
        <begin position="453"/>
        <end position="462"/>
    </location>
</feature>
<sequence length="540" mass="59984">MFETPIYKEAKQFCWNPPSYKAKVALMVEVLQLQQNNQLPAELTAENMANLMVEESKKTLRVQLWEFKLQGFDKDVQPLLELVWEVNTSLLKRDVEFEARKLLDSPDSIPPSYQHPKIRNKAQEYAKILVEQLQIGPVCQSLSPREVVIELVPKVLQVLWKPNRIIAWEMPSEQLSEMAVGVTKAVLDRVSDSLSPLHKATFSQSIRDNMVQAIEAKVRQMFPPDHLRRKVNCFEVEVLDIIRSVSAESVCQLFEHQSQTADQEPANISQATPMPSSAETLSAAPPVTDSVQPDSKNEEPNSELDSVEQTPYSHEALPAVATAPVSVLEGKDVEEESTKDPEPALGKPPTLFEPETEDTVSDQEPGQEAEPAKDDSPPSPAVCPDEPSITSQAISPEPSPSSESVEAHLPSVALPAEPPVLVSDLEGVDKIEEPETKDEPPVLVFDLEDVDKIEEPVTEDDPTTQTLTVPTPSHPVIPPTEASITAAVSEDEIVHEQSTTEPDLQTPNEAVQVQVKTSRMKRILKWFRRMCCCCCKLPED</sequence>
<feature type="compositionally biased region" description="Acidic residues" evidence="1">
    <location>
        <begin position="354"/>
        <end position="367"/>
    </location>
</feature>
<reference evidence="2" key="1">
    <citation type="submission" date="2023-08" db="EMBL/GenBank/DDBJ databases">
        <authorList>
            <person name="Alioto T."/>
            <person name="Alioto T."/>
            <person name="Gomez Garrido J."/>
        </authorList>
    </citation>
    <scope>NUCLEOTIDE SEQUENCE</scope>
</reference>
<accession>A0AAV1EUD1</accession>
<organism evidence="2 3">
    <name type="scientific">Xyrichtys novacula</name>
    <name type="common">Pearly razorfish</name>
    <name type="synonym">Hemipteronotus novacula</name>
    <dbReference type="NCBI Taxonomy" id="13765"/>
    <lineage>
        <taxon>Eukaryota</taxon>
        <taxon>Metazoa</taxon>
        <taxon>Chordata</taxon>
        <taxon>Craniata</taxon>
        <taxon>Vertebrata</taxon>
        <taxon>Euteleostomi</taxon>
        <taxon>Actinopterygii</taxon>
        <taxon>Neopterygii</taxon>
        <taxon>Teleostei</taxon>
        <taxon>Neoteleostei</taxon>
        <taxon>Acanthomorphata</taxon>
        <taxon>Eupercaria</taxon>
        <taxon>Labriformes</taxon>
        <taxon>Labridae</taxon>
        <taxon>Xyrichtys</taxon>
    </lineage>
</organism>
<gene>
    <name evidence="2" type="ORF">XNOV1_A040445</name>
</gene>
<feature type="region of interest" description="Disordered" evidence="1">
    <location>
        <begin position="453"/>
        <end position="507"/>
    </location>
</feature>
<name>A0AAV1EUD1_XYRNO</name>
<dbReference type="Proteomes" id="UP001178508">
    <property type="component" value="Chromosome 3"/>
</dbReference>
<evidence type="ECO:0000256" key="1">
    <source>
        <dbReference type="SAM" id="MobiDB-lite"/>
    </source>
</evidence>
<feature type="compositionally biased region" description="Polar residues" evidence="1">
    <location>
        <begin position="258"/>
        <end position="280"/>
    </location>
</feature>
<feature type="region of interest" description="Disordered" evidence="1">
    <location>
        <begin position="331"/>
        <end position="420"/>
    </location>
</feature>
<evidence type="ECO:0000313" key="2">
    <source>
        <dbReference type="EMBL" id="CAJ1052401.1"/>
    </source>
</evidence>
<evidence type="ECO:0000313" key="3">
    <source>
        <dbReference type="Proteomes" id="UP001178508"/>
    </source>
</evidence>
<feature type="region of interest" description="Disordered" evidence="1">
    <location>
        <begin position="258"/>
        <end position="310"/>
    </location>
</feature>